<evidence type="ECO:0000256" key="2">
    <source>
        <dbReference type="ARBA" id="ARBA00006386"/>
    </source>
</evidence>
<feature type="transmembrane region" description="Helical" evidence="7">
    <location>
        <begin position="53"/>
        <end position="77"/>
    </location>
</feature>
<gene>
    <name evidence="8" type="ORF">J2S77_000291</name>
</gene>
<accession>A0ABT9VBM3</accession>
<comment type="caution">
    <text evidence="8">The sequence shown here is derived from an EMBL/GenBank/DDBJ whole genome shotgun (WGS) entry which is preliminary data.</text>
</comment>
<dbReference type="Pfam" id="PF03773">
    <property type="entry name" value="ArsP_1"/>
    <property type="match status" value="1"/>
</dbReference>
<feature type="transmembrane region" description="Helical" evidence="7">
    <location>
        <begin position="181"/>
        <end position="199"/>
    </location>
</feature>
<dbReference type="PANTHER" id="PTHR42775:SF2">
    <property type="entry name" value="PERMEASE"/>
    <property type="match status" value="1"/>
</dbReference>
<evidence type="ECO:0000313" key="9">
    <source>
        <dbReference type="Proteomes" id="UP001224359"/>
    </source>
</evidence>
<dbReference type="InterPro" id="IPR005524">
    <property type="entry name" value="DUF318"/>
</dbReference>
<reference evidence="8 9" key="1">
    <citation type="submission" date="2023-07" db="EMBL/GenBank/DDBJ databases">
        <title>Genomic Encyclopedia of Type Strains, Phase IV (KMG-IV): sequencing the most valuable type-strain genomes for metagenomic binning, comparative biology and taxonomic classification.</title>
        <authorList>
            <person name="Goeker M."/>
        </authorList>
    </citation>
    <scope>NUCLEOTIDE SEQUENCE [LARGE SCALE GENOMIC DNA]</scope>
    <source>
        <strain evidence="8 9">DSM 16460</strain>
    </source>
</reference>
<name>A0ABT9VBM3_9BACI</name>
<evidence type="ECO:0000256" key="7">
    <source>
        <dbReference type="SAM" id="Phobius"/>
    </source>
</evidence>
<sequence length="298" mass="32691">MMLMPTVQVFMTMMVQLVLLFAGISLILGIVNEFISKNFISRMLTNESLRGNFIGATLGSLTPFCSITTIPILVSFMNAGASFGSSMSFFLVSPLVNPVIISLFWILFGWEITIMYGLLCFMAAVILGAVWERLKLFEKIKHHKISNLSSCNSKDLEKPEERFHIRLQRIFKSSWNQFKSLMPFLILGAGLGAIIYGLVPEGWIVNIAGPENPWAIPVAALAGTSLYVGVETMFPITKILLDMGMGIGAVMALTITAAGISVPEVIFLSSIFKMKLLLVYVSTILVISVGMGYISVIL</sequence>
<protein>
    <submittedName>
        <fullName evidence="8">Uncharacterized membrane protein YraQ (UPF0718 family)</fullName>
    </submittedName>
</protein>
<comment type="similarity">
    <text evidence="2">Belongs to the UPF0718 family.</text>
</comment>
<evidence type="ECO:0000256" key="6">
    <source>
        <dbReference type="ARBA" id="ARBA00023136"/>
    </source>
</evidence>
<feature type="transmembrane region" description="Helical" evidence="7">
    <location>
        <begin position="114"/>
        <end position="131"/>
    </location>
</feature>
<feature type="transmembrane region" description="Helical" evidence="7">
    <location>
        <begin position="246"/>
        <end position="271"/>
    </location>
</feature>
<evidence type="ECO:0000256" key="1">
    <source>
        <dbReference type="ARBA" id="ARBA00004651"/>
    </source>
</evidence>
<dbReference type="InterPro" id="IPR053166">
    <property type="entry name" value="UPF0718_permease"/>
</dbReference>
<keyword evidence="9" id="KW-1185">Reference proteome</keyword>
<evidence type="ECO:0000256" key="3">
    <source>
        <dbReference type="ARBA" id="ARBA00022475"/>
    </source>
</evidence>
<comment type="subcellular location">
    <subcellularLocation>
        <location evidence="1">Cell membrane</location>
        <topology evidence="1">Multi-pass membrane protein</topology>
    </subcellularLocation>
</comment>
<evidence type="ECO:0000256" key="5">
    <source>
        <dbReference type="ARBA" id="ARBA00022989"/>
    </source>
</evidence>
<feature type="transmembrane region" description="Helical" evidence="7">
    <location>
        <begin position="214"/>
        <end position="234"/>
    </location>
</feature>
<dbReference type="EMBL" id="JAUSTQ010000001">
    <property type="protein sequence ID" value="MDQ0158341.1"/>
    <property type="molecule type" value="Genomic_DNA"/>
</dbReference>
<feature type="transmembrane region" description="Helical" evidence="7">
    <location>
        <begin position="89"/>
        <end position="108"/>
    </location>
</feature>
<dbReference type="Proteomes" id="UP001224359">
    <property type="component" value="Unassembled WGS sequence"/>
</dbReference>
<keyword evidence="5 7" id="KW-1133">Transmembrane helix</keyword>
<evidence type="ECO:0000313" key="8">
    <source>
        <dbReference type="EMBL" id="MDQ0158341.1"/>
    </source>
</evidence>
<evidence type="ECO:0000256" key="4">
    <source>
        <dbReference type="ARBA" id="ARBA00022692"/>
    </source>
</evidence>
<organism evidence="8 9">
    <name type="scientific">Alkalibacillus salilacus</name>
    <dbReference type="NCBI Taxonomy" id="284582"/>
    <lineage>
        <taxon>Bacteria</taxon>
        <taxon>Bacillati</taxon>
        <taxon>Bacillota</taxon>
        <taxon>Bacilli</taxon>
        <taxon>Bacillales</taxon>
        <taxon>Bacillaceae</taxon>
        <taxon>Alkalibacillus</taxon>
    </lineage>
</organism>
<proteinExistence type="inferred from homology"/>
<dbReference type="PANTHER" id="PTHR42775">
    <property type="entry name" value="PERMEASE RV2963-RELATED"/>
    <property type="match status" value="1"/>
</dbReference>
<keyword evidence="4 7" id="KW-0812">Transmembrane</keyword>
<keyword evidence="6 7" id="KW-0472">Membrane</keyword>
<keyword evidence="3" id="KW-1003">Cell membrane</keyword>
<dbReference type="RefSeq" id="WP_306973968.1">
    <property type="nucleotide sequence ID" value="NZ_JAUSTQ010000001.1"/>
</dbReference>
<feature type="transmembrane region" description="Helical" evidence="7">
    <location>
        <begin position="277"/>
        <end position="296"/>
    </location>
</feature>